<sequence length="404" mass="44628">MIVPPGHSVASIPSSLTFRRLASYHSIHSPPPPPSSTNVGFGSFNLAAQDSKDEFRPLKQVYNEADVPGHVRQSAFAEGQNSEKSTLRNEHSDHGDNIPFKQSSGQSDSDVESGRLNEDESVALSMNDLNQIHLPRGNVHDKGTIHVLKDTSTTGLSQRNKEIEINDEQPNLGFSKDTARCIQTEKTSENLEGKSSASRLVNESDEIFEAQNISPTLVDSADTSLHQTENRITESGLNSRNVGNYQQGVAVRLAELSVSEPLNNRTGLNASNVNQYSKESTLDDTDVRKEEDGLTEADKGRRSKRSSTSSDKSLSHGSLHDNSHTYGMLPCSAVRQRDNSGNMREQIDVGTLNMDKRRHSTELDMAEIEERRRRDTEHFQEEAKDYDVEDASPTRSLRSVGGGR</sequence>
<keyword evidence="3" id="KW-1185">Reference proteome</keyword>
<dbReference type="Proteomes" id="UP001152795">
    <property type="component" value="Unassembled WGS sequence"/>
</dbReference>
<proteinExistence type="predicted"/>
<gene>
    <name evidence="2" type="ORF">PACLA_8A003676</name>
</gene>
<reference evidence="2" key="1">
    <citation type="submission" date="2020-04" db="EMBL/GenBank/DDBJ databases">
        <authorList>
            <person name="Alioto T."/>
            <person name="Alioto T."/>
            <person name="Gomez Garrido J."/>
        </authorList>
    </citation>
    <scope>NUCLEOTIDE SEQUENCE</scope>
    <source>
        <strain evidence="2">A484AB</strain>
    </source>
</reference>
<accession>A0A6S7JRX0</accession>
<feature type="compositionally biased region" description="Basic and acidic residues" evidence="1">
    <location>
        <begin position="85"/>
        <end position="96"/>
    </location>
</feature>
<dbReference type="EMBL" id="CACRXK020021018">
    <property type="protein sequence ID" value="CAB4035395.1"/>
    <property type="molecule type" value="Genomic_DNA"/>
</dbReference>
<feature type="compositionally biased region" description="Basic and acidic residues" evidence="1">
    <location>
        <begin position="368"/>
        <end position="386"/>
    </location>
</feature>
<evidence type="ECO:0000313" key="2">
    <source>
        <dbReference type="EMBL" id="CAB4035395.1"/>
    </source>
</evidence>
<feature type="compositionally biased region" description="Low complexity" evidence="1">
    <location>
        <begin position="306"/>
        <end position="317"/>
    </location>
</feature>
<evidence type="ECO:0000313" key="3">
    <source>
        <dbReference type="Proteomes" id="UP001152795"/>
    </source>
</evidence>
<feature type="region of interest" description="Disordered" evidence="1">
    <location>
        <begin position="76"/>
        <end position="116"/>
    </location>
</feature>
<protein>
    <submittedName>
        <fullName evidence="2">Uncharacterized protein</fullName>
    </submittedName>
</protein>
<name>A0A6S7JRX0_PARCT</name>
<evidence type="ECO:0000256" key="1">
    <source>
        <dbReference type="SAM" id="MobiDB-lite"/>
    </source>
</evidence>
<dbReference type="AlphaFoldDB" id="A0A6S7JRX0"/>
<organism evidence="2 3">
    <name type="scientific">Paramuricea clavata</name>
    <name type="common">Red gorgonian</name>
    <name type="synonym">Violescent sea-whip</name>
    <dbReference type="NCBI Taxonomy" id="317549"/>
    <lineage>
        <taxon>Eukaryota</taxon>
        <taxon>Metazoa</taxon>
        <taxon>Cnidaria</taxon>
        <taxon>Anthozoa</taxon>
        <taxon>Octocorallia</taxon>
        <taxon>Malacalcyonacea</taxon>
        <taxon>Plexauridae</taxon>
        <taxon>Paramuricea</taxon>
    </lineage>
</organism>
<comment type="caution">
    <text evidence="2">The sequence shown here is derived from an EMBL/GenBank/DDBJ whole genome shotgun (WGS) entry which is preliminary data.</text>
</comment>
<feature type="compositionally biased region" description="Basic and acidic residues" evidence="1">
    <location>
        <begin position="285"/>
        <end position="300"/>
    </location>
</feature>
<feature type="region of interest" description="Disordered" evidence="1">
    <location>
        <begin position="263"/>
        <end position="404"/>
    </location>
</feature>
<feature type="compositionally biased region" description="Polar residues" evidence="1">
    <location>
        <begin position="263"/>
        <end position="279"/>
    </location>
</feature>